<reference evidence="3 4" key="1">
    <citation type="submission" date="2013-07" db="EMBL/GenBank/DDBJ databases">
        <authorList>
            <person name="Weinstock G."/>
            <person name="Sodergren E."/>
            <person name="Wylie T."/>
            <person name="Fulton L."/>
            <person name="Fulton R."/>
            <person name="Fronick C."/>
            <person name="O'Laughlin M."/>
            <person name="Godfrey J."/>
            <person name="Miner T."/>
            <person name="Herter B."/>
            <person name="Appelbaum E."/>
            <person name="Cordes M."/>
            <person name="Lek S."/>
            <person name="Wollam A."/>
            <person name="Pepin K.H."/>
            <person name="Palsikar V.B."/>
            <person name="Mitreva M."/>
            <person name="Wilson R.K."/>
        </authorList>
    </citation>
    <scope>NUCLEOTIDE SEQUENCE [LARGE SCALE GENOMIC DNA]</scope>
    <source>
        <strain evidence="3 4">ATCC 14940</strain>
    </source>
</reference>
<dbReference type="SMART" id="SM00646">
    <property type="entry name" value="Ami_3"/>
    <property type="match status" value="1"/>
</dbReference>
<protein>
    <submittedName>
        <fullName evidence="3">N-acetylmuramoyl-L-alanine amidase</fullName>
    </submittedName>
</protein>
<dbReference type="PROSITE" id="PS51724">
    <property type="entry name" value="SPOR"/>
    <property type="match status" value="1"/>
</dbReference>
<dbReference type="PANTHER" id="PTHR30404:SF0">
    <property type="entry name" value="N-ACETYLMURAMOYL-L-ALANINE AMIDASE AMIC"/>
    <property type="match status" value="1"/>
</dbReference>
<dbReference type="Pfam" id="PF01520">
    <property type="entry name" value="Amidase_3"/>
    <property type="match status" value="1"/>
</dbReference>
<organism evidence="3 4">
    <name type="scientific">[Clostridium] symbiosum ATCC 14940</name>
    <dbReference type="NCBI Taxonomy" id="411472"/>
    <lineage>
        <taxon>Bacteria</taxon>
        <taxon>Bacillati</taxon>
        <taxon>Bacillota</taxon>
        <taxon>Clostridia</taxon>
        <taxon>Lachnospirales</taxon>
        <taxon>Lachnospiraceae</taxon>
        <taxon>Otoolea</taxon>
    </lineage>
</organism>
<comment type="caution">
    <text evidence="3">The sequence shown here is derived from an EMBL/GenBank/DDBJ whole genome shotgun (WGS) entry which is preliminary data.</text>
</comment>
<dbReference type="PANTHER" id="PTHR30404">
    <property type="entry name" value="N-ACETYLMURAMOYL-L-ALANINE AMIDASE"/>
    <property type="match status" value="1"/>
</dbReference>
<dbReference type="SUPFAM" id="SSF110997">
    <property type="entry name" value="Sporulation related repeat"/>
    <property type="match status" value="1"/>
</dbReference>
<dbReference type="EMBL" id="AWSU01000005">
    <property type="protein sequence ID" value="ERI80718.1"/>
    <property type="molecule type" value="Genomic_DNA"/>
</dbReference>
<dbReference type="Gene3D" id="3.30.70.1070">
    <property type="entry name" value="Sporulation related repeat"/>
    <property type="match status" value="1"/>
</dbReference>
<dbReference type="InterPro" id="IPR002508">
    <property type="entry name" value="MurNAc-LAA_cat"/>
</dbReference>
<proteinExistence type="predicted"/>
<evidence type="ECO:0000256" key="1">
    <source>
        <dbReference type="ARBA" id="ARBA00022801"/>
    </source>
</evidence>
<dbReference type="SUPFAM" id="SSF53187">
    <property type="entry name" value="Zn-dependent exopeptidases"/>
    <property type="match status" value="1"/>
</dbReference>
<dbReference type="Gene3D" id="3.40.630.40">
    <property type="entry name" value="Zn-dependent exopeptidases"/>
    <property type="match status" value="1"/>
</dbReference>
<gene>
    <name evidence="3" type="ORF">CLOSYM_00076</name>
</gene>
<dbReference type="InterPro" id="IPR036680">
    <property type="entry name" value="SPOR-like_sf"/>
</dbReference>
<keyword evidence="1" id="KW-0378">Hydrolase</keyword>
<name>A0ABC9U418_CLOSY</name>
<evidence type="ECO:0000313" key="4">
    <source>
        <dbReference type="Proteomes" id="UP000016491"/>
    </source>
</evidence>
<feature type="domain" description="SPOR" evidence="2">
    <location>
        <begin position="187"/>
        <end position="262"/>
    </location>
</feature>
<evidence type="ECO:0000259" key="2">
    <source>
        <dbReference type="PROSITE" id="PS51724"/>
    </source>
</evidence>
<dbReference type="AlphaFoldDB" id="A0ABC9U418"/>
<accession>A0ABC9U418</accession>
<dbReference type="GO" id="GO:0016787">
    <property type="term" value="F:hydrolase activity"/>
    <property type="evidence" value="ECO:0007669"/>
    <property type="project" value="UniProtKB-KW"/>
</dbReference>
<dbReference type="Pfam" id="PF05036">
    <property type="entry name" value="SPOR"/>
    <property type="match status" value="1"/>
</dbReference>
<dbReference type="InterPro" id="IPR007730">
    <property type="entry name" value="SPOR-like_dom"/>
</dbReference>
<dbReference type="CDD" id="cd02696">
    <property type="entry name" value="MurNAc-LAA"/>
    <property type="match status" value="1"/>
</dbReference>
<dbReference type="Proteomes" id="UP000016491">
    <property type="component" value="Unassembled WGS sequence"/>
</dbReference>
<sequence length="265" mass="29386">MRGVFLLDIRQRVVIDAGHGGEYDPGAVFEGRQEKDDNLRLALAVGDILENNGVEVIFTRVTDVYDTPYEKADMANEAEADFFVSIHRNAAAEPGTGSGTMTLVYKEEGLAAELAQSINRELARTGFTDLGTFERPGLVVLRKTQMPAVLVEAGFIDNPEDNAKFDAQFEEIAGAIATGILDVVKQQEENYYYMIQTGAYRIRSLAEQQLEELKSEGFPAYLVLEDGLYKVRVGAFKEMDNAVKMEQELRRNGFSTVLVHGPAVY</sequence>
<evidence type="ECO:0000313" key="3">
    <source>
        <dbReference type="EMBL" id="ERI80718.1"/>
    </source>
</evidence>
<dbReference type="InterPro" id="IPR050695">
    <property type="entry name" value="N-acetylmuramoyl_amidase_3"/>
</dbReference>